<dbReference type="EMBL" id="CACVBS010000079">
    <property type="protein sequence ID" value="CAA7269594.1"/>
    <property type="molecule type" value="Genomic_DNA"/>
</dbReference>
<organism evidence="6 7">
    <name type="scientific">Cyclocybe aegerita</name>
    <name type="common">Black poplar mushroom</name>
    <name type="synonym">Agrocybe aegerita</name>
    <dbReference type="NCBI Taxonomy" id="1973307"/>
    <lineage>
        <taxon>Eukaryota</taxon>
        <taxon>Fungi</taxon>
        <taxon>Dikarya</taxon>
        <taxon>Basidiomycota</taxon>
        <taxon>Agaricomycotina</taxon>
        <taxon>Agaricomycetes</taxon>
        <taxon>Agaricomycetidae</taxon>
        <taxon>Agaricales</taxon>
        <taxon>Agaricineae</taxon>
        <taxon>Bolbitiaceae</taxon>
        <taxon>Cyclocybe</taxon>
    </lineage>
</organism>
<dbReference type="Pfam" id="PF05648">
    <property type="entry name" value="PEX11"/>
    <property type="match status" value="1"/>
</dbReference>
<dbReference type="GO" id="GO:0016559">
    <property type="term" value="P:peroxisome fission"/>
    <property type="evidence" value="ECO:0007669"/>
    <property type="project" value="InterPro"/>
</dbReference>
<dbReference type="AlphaFoldDB" id="A0A8S0W036"/>
<feature type="region of interest" description="Disordered" evidence="5">
    <location>
        <begin position="284"/>
        <end position="310"/>
    </location>
</feature>
<accession>A0A8S0W036</accession>
<protein>
    <submittedName>
        <fullName evidence="6">Uncharacterized protein</fullName>
    </submittedName>
</protein>
<dbReference type="InterPro" id="IPR008733">
    <property type="entry name" value="PEX11"/>
</dbReference>
<evidence type="ECO:0000256" key="3">
    <source>
        <dbReference type="ARBA" id="ARBA00023140"/>
    </source>
</evidence>
<evidence type="ECO:0000256" key="4">
    <source>
        <dbReference type="ARBA" id="ARBA00046271"/>
    </source>
</evidence>
<sequence length="310" mass="35232">MSRLSKPLTAARLNDAILGSFSNIRPSETLDHIVRYLGTWSGSDKLFMVIQYAIKLIVPFLHLRARLQHRAGFRESPTSRAAESYAKFGSLVGDSRTLWRIWGLLPIFQWLVSLERNPPATRRLLTIERLQGWSMLAYYPLEHLYYLGSHGLILSTITSPLSIFSAKKKKISLDPNTLGIWSCRCWAVYVVLHFAHLIEDRKLLKQRHSSLRKAKGTGLTKEEKAEMQQRWDAFWSEVIINLGYLPLTIHWSLEKGLFKNDLWVGAFGLIAAVTSFRTGWRATALPPPTEKKEETVEASSTSVSGYDVSS</sequence>
<comment type="subcellular location">
    <subcellularLocation>
        <location evidence="4">Peroxisome membrane</location>
    </subcellularLocation>
</comment>
<name>A0A8S0W036_CYCAE</name>
<dbReference type="PANTHER" id="PTHR12652">
    <property type="entry name" value="PEROXISOMAL BIOGENESIS FACTOR 11"/>
    <property type="match status" value="1"/>
</dbReference>
<reference evidence="6 7" key="1">
    <citation type="submission" date="2020-01" db="EMBL/GenBank/DDBJ databases">
        <authorList>
            <person name="Gupta K D."/>
        </authorList>
    </citation>
    <scope>NUCLEOTIDE SEQUENCE [LARGE SCALE GENOMIC DNA]</scope>
</reference>
<proteinExistence type="predicted"/>
<evidence type="ECO:0000256" key="5">
    <source>
        <dbReference type="SAM" id="MobiDB-lite"/>
    </source>
</evidence>
<keyword evidence="2" id="KW-0472">Membrane</keyword>
<feature type="compositionally biased region" description="Low complexity" evidence="5">
    <location>
        <begin position="297"/>
        <end position="310"/>
    </location>
</feature>
<evidence type="ECO:0000256" key="2">
    <source>
        <dbReference type="ARBA" id="ARBA00023136"/>
    </source>
</evidence>
<dbReference type="Proteomes" id="UP000467700">
    <property type="component" value="Unassembled WGS sequence"/>
</dbReference>
<keyword evidence="1" id="KW-0962">Peroxisome biogenesis</keyword>
<gene>
    <name evidence="6" type="ORF">AAE3_LOCUS11894</name>
</gene>
<keyword evidence="3" id="KW-0576">Peroxisome</keyword>
<dbReference type="PANTHER" id="PTHR12652:SF25">
    <property type="entry name" value="MICROBODY (PEROXISOME) PROLIFERATION PROTEIN PEROXIN 11C (EUROFUNG)"/>
    <property type="match status" value="1"/>
</dbReference>
<dbReference type="OrthoDB" id="10005898at2759"/>
<comment type="caution">
    <text evidence="6">The sequence shown here is derived from an EMBL/GenBank/DDBJ whole genome shotgun (WGS) entry which is preliminary data.</text>
</comment>
<evidence type="ECO:0000256" key="1">
    <source>
        <dbReference type="ARBA" id="ARBA00022593"/>
    </source>
</evidence>
<evidence type="ECO:0000313" key="6">
    <source>
        <dbReference type="EMBL" id="CAA7269594.1"/>
    </source>
</evidence>
<dbReference type="GO" id="GO:0005778">
    <property type="term" value="C:peroxisomal membrane"/>
    <property type="evidence" value="ECO:0007669"/>
    <property type="project" value="UniProtKB-SubCell"/>
</dbReference>
<keyword evidence="7" id="KW-1185">Reference proteome</keyword>
<evidence type="ECO:0000313" key="7">
    <source>
        <dbReference type="Proteomes" id="UP000467700"/>
    </source>
</evidence>